<dbReference type="PANTHER" id="PTHR30483:SF6">
    <property type="entry name" value="PERIPLASMIC BINDING PROTEIN OF ABC TRANSPORTER FOR NATURAL AMINO ACIDS"/>
    <property type="match status" value="1"/>
</dbReference>
<name>A0A2I2KMD8_9ACTN</name>
<feature type="domain" description="Leucine-binding protein" evidence="4">
    <location>
        <begin position="54"/>
        <end position="364"/>
    </location>
</feature>
<keyword evidence="6" id="KW-1185">Reference proteome</keyword>
<dbReference type="EMBL" id="FZMO01000066">
    <property type="protein sequence ID" value="SNQ46831.1"/>
    <property type="molecule type" value="Genomic_DNA"/>
</dbReference>
<reference evidence="5 6" key="1">
    <citation type="submission" date="2017-06" db="EMBL/GenBank/DDBJ databases">
        <authorList>
            <person name="Kim H.J."/>
            <person name="Triplett B.A."/>
        </authorList>
    </citation>
    <scope>NUCLEOTIDE SEQUENCE [LARGE SCALE GENOMIC DNA]</scope>
    <source>
        <strain evidence="5">FRACA_ARgP5</strain>
    </source>
</reference>
<proteinExistence type="inferred from homology"/>
<accession>A0A2I2KMD8</accession>
<evidence type="ECO:0000256" key="3">
    <source>
        <dbReference type="SAM" id="SignalP"/>
    </source>
</evidence>
<evidence type="ECO:0000313" key="6">
    <source>
        <dbReference type="Proteomes" id="UP000234331"/>
    </source>
</evidence>
<gene>
    <name evidence="5" type="ORF">FRACA_1580011</name>
</gene>
<dbReference type="Pfam" id="PF13458">
    <property type="entry name" value="Peripla_BP_6"/>
    <property type="match status" value="1"/>
</dbReference>
<dbReference type="InterPro" id="IPR028082">
    <property type="entry name" value="Peripla_BP_I"/>
</dbReference>
<dbReference type="SUPFAM" id="SSF53822">
    <property type="entry name" value="Periplasmic binding protein-like I"/>
    <property type="match status" value="1"/>
</dbReference>
<evidence type="ECO:0000313" key="5">
    <source>
        <dbReference type="EMBL" id="SNQ46831.1"/>
    </source>
</evidence>
<evidence type="ECO:0000256" key="1">
    <source>
        <dbReference type="ARBA" id="ARBA00010062"/>
    </source>
</evidence>
<evidence type="ECO:0000259" key="4">
    <source>
        <dbReference type="Pfam" id="PF13458"/>
    </source>
</evidence>
<comment type="similarity">
    <text evidence="1">Belongs to the leucine-binding protein family.</text>
</comment>
<dbReference type="Proteomes" id="UP000234331">
    <property type="component" value="Unassembled WGS sequence"/>
</dbReference>
<organism evidence="5 6">
    <name type="scientific">Frankia canadensis</name>
    <dbReference type="NCBI Taxonomy" id="1836972"/>
    <lineage>
        <taxon>Bacteria</taxon>
        <taxon>Bacillati</taxon>
        <taxon>Actinomycetota</taxon>
        <taxon>Actinomycetes</taxon>
        <taxon>Frankiales</taxon>
        <taxon>Frankiaceae</taxon>
        <taxon>Frankia</taxon>
    </lineage>
</organism>
<sequence>MRVLRRVTASGMALCAAAVAFTACSSDSSGSGGKPSDSVALTVIAPTNSKPPNFPELIASAKAAATAVNAKGGIKGKQIEIKTCNESNNPNDATKCARQAVANHSVAVVGSFSTYGQQVTQILAGAGIPYIGFNGATPAEYACSTCYEFDAGSTLVFAGLPGALRASGAKTVQPIALDLAASAANVAGVEQAAKAAGLRTLPAVKVGVTSTDLAPAVQAVIQSKADAAVSILPTELTLAFIKAADQAKASFTFGVVDGQIQSGVSQIHGTQDDHLLVVGAYPPVDADDKYPGIAQYNRELDAAVKAGDKDASIRNSSGLRAWLTVHVVAEVGAGITGDVSASSLNTAFKSAKDVDLLGILPKWTPSAKGTIHGFDRVSSARVFFLRLGDGKFTAAKPVAGVDLTSGKPFTD</sequence>
<keyword evidence="2 3" id="KW-0732">Signal</keyword>
<dbReference type="PROSITE" id="PS51257">
    <property type="entry name" value="PROKAR_LIPOPROTEIN"/>
    <property type="match status" value="1"/>
</dbReference>
<dbReference type="AlphaFoldDB" id="A0A2I2KMD8"/>
<dbReference type="RefSeq" id="WP_207770202.1">
    <property type="nucleotide sequence ID" value="NZ_FZMO01000066.1"/>
</dbReference>
<protein>
    <submittedName>
        <fullName evidence="5">Putative Branched-chain amino acid ABC transporter substrate-binding protein</fullName>
    </submittedName>
</protein>
<dbReference type="InterPro" id="IPR051010">
    <property type="entry name" value="BCAA_transport"/>
</dbReference>
<feature type="signal peptide" evidence="3">
    <location>
        <begin position="1"/>
        <end position="22"/>
    </location>
</feature>
<dbReference type="PANTHER" id="PTHR30483">
    <property type="entry name" value="LEUCINE-SPECIFIC-BINDING PROTEIN"/>
    <property type="match status" value="1"/>
</dbReference>
<dbReference type="Gene3D" id="3.40.50.2300">
    <property type="match status" value="2"/>
</dbReference>
<evidence type="ECO:0000256" key="2">
    <source>
        <dbReference type="ARBA" id="ARBA00022729"/>
    </source>
</evidence>
<feature type="chain" id="PRO_5039186051" evidence="3">
    <location>
        <begin position="23"/>
        <end position="411"/>
    </location>
</feature>
<dbReference type="InterPro" id="IPR028081">
    <property type="entry name" value="Leu-bd"/>
</dbReference>